<gene>
    <name evidence="1" type="ORF">Agabi119p4_8459</name>
</gene>
<sequence>MVHAPRTFLVFTSSPYVIATTSRQSVRSELPIPPATRDSGPLRQQKGMVKHAHNIAMTKPTFVKSNIAVTNLSTAYLRSSQFMNKLLEKTIPVLERCLYFIANCDGQQKMRRVVSVAEVGNDSHVSVFFPVNGHDDGTKAIITLSYRLAAESGPYRQLNEHEVAPTN</sequence>
<comment type="caution">
    <text evidence="1">The sequence shown here is derived from an EMBL/GenBank/DDBJ whole genome shotgun (WGS) entry which is preliminary data.</text>
</comment>
<dbReference type="Proteomes" id="UP000629468">
    <property type="component" value="Unassembled WGS sequence"/>
</dbReference>
<accession>A0A8H7C6S7</accession>
<name>A0A8H7C6S7_AGABI</name>
<reference evidence="1 2" key="1">
    <citation type="journal article" name="Sci. Rep.">
        <title>Telomere-to-telomere assembled and centromere annotated genomes of the two main subspecies of the button mushroom Agaricus bisporus reveal especially polymorphic chromosome ends.</title>
        <authorList>
            <person name="Sonnenberg A.S.M."/>
            <person name="Sedaghat-Telgerd N."/>
            <person name="Lavrijssen B."/>
            <person name="Ohm R.A."/>
            <person name="Hendrickx P.M."/>
            <person name="Scholtmeijer K."/>
            <person name="Baars J.J.P."/>
            <person name="van Peer A."/>
        </authorList>
    </citation>
    <scope>NUCLEOTIDE SEQUENCE [LARGE SCALE GENOMIC DNA]</scope>
    <source>
        <strain evidence="1 2">H119_p4</strain>
    </source>
</reference>
<organism evidence="1 2">
    <name type="scientific">Agaricus bisporus var. burnettii</name>
    <dbReference type="NCBI Taxonomy" id="192524"/>
    <lineage>
        <taxon>Eukaryota</taxon>
        <taxon>Fungi</taxon>
        <taxon>Dikarya</taxon>
        <taxon>Basidiomycota</taxon>
        <taxon>Agaricomycotina</taxon>
        <taxon>Agaricomycetes</taxon>
        <taxon>Agaricomycetidae</taxon>
        <taxon>Agaricales</taxon>
        <taxon>Agaricineae</taxon>
        <taxon>Agaricaceae</taxon>
        <taxon>Agaricus</taxon>
    </lineage>
</organism>
<dbReference type="EMBL" id="JABXXO010000011">
    <property type="protein sequence ID" value="KAF7763922.1"/>
    <property type="molecule type" value="Genomic_DNA"/>
</dbReference>
<protein>
    <submittedName>
        <fullName evidence="1">Uncharacterized protein</fullName>
    </submittedName>
</protein>
<proteinExistence type="predicted"/>
<dbReference type="AlphaFoldDB" id="A0A8H7C6S7"/>
<evidence type="ECO:0000313" key="1">
    <source>
        <dbReference type="EMBL" id="KAF7763922.1"/>
    </source>
</evidence>
<evidence type="ECO:0000313" key="2">
    <source>
        <dbReference type="Proteomes" id="UP000629468"/>
    </source>
</evidence>